<evidence type="ECO:0000313" key="3">
    <source>
        <dbReference type="Proteomes" id="UP000245910"/>
    </source>
</evidence>
<reference evidence="3" key="1">
    <citation type="submission" date="2014-10" db="EMBL/GenBank/DDBJ databases">
        <authorList>
            <person name="King R."/>
        </authorList>
    </citation>
    <scope>NUCLEOTIDE SEQUENCE [LARGE SCALE GENOMIC DNA]</scope>
    <source>
        <strain evidence="3">A3/5</strain>
    </source>
</reference>
<evidence type="ECO:0008006" key="4">
    <source>
        <dbReference type="Google" id="ProtNLM"/>
    </source>
</evidence>
<keyword evidence="3" id="KW-1185">Reference proteome</keyword>
<proteinExistence type="predicted"/>
<keyword evidence="1" id="KW-0472">Membrane</keyword>
<feature type="transmembrane region" description="Helical" evidence="1">
    <location>
        <begin position="36"/>
        <end position="58"/>
    </location>
</feature>
<dbReference type="AlphaFoldDB" id="A0A2L2U043"/>
<dbReference type="STRING" id="56646.A0A2L2U043"/>
<keyword evidence="1" id="KW-1133">Transmembrane helix</keyword>
<evidence type="ECO:0000313" key="2">
    <source>
        <dbReference type="EMBL" id="CEI70966.1"/>
    </source>
</evidence>
<sequence>MQDYHIDRQYNYKPKQMIFIDKSGSHTGTRLRLKEYLRFILSDFIVMLLGYTLNGVIYCEVYYETMDAALFQGFIEKLLPFCGRYLEPKPVVFLDNASFPSSLKP</sequence>
<protein>
    <recommendedName>
        <fullName evidence="4">Tc1-like transposase DDE domain-containing protein</fullName>
    </recommendedName>
</protein>
<dbReference type="Proteomes" id="UP000245910">
    <property type="component" value="Chromosome III"/>
</dbReference>
<keyword evidence="1" id="KW-0812">Transmembrane</keyword>
<organism evidence="2 3">
    <name type="scientific">Fusarium venenatum</name>
    <dbReference type="NCBI Taxonomy" id="56646"/>
    <lineage>
        <taxon>Eukaryota</taxon>
        <taxon>Fungi</taxon>
        <taxon>Dikarya</taxon>
        <taxon>Ascomycota</taxon>
        <taxon>Pezizomycotina</taxon>
        <taxon>Sordariomycetes</taxon>
        <taxon>Hypocreomycetidae</taxon>
        <taxon>Hypocreales</taxon>
        <taxon>Nectriaceae</taxon>
        <taxon>Fusarium</taxon>
    </lineage>
</organism>
<evidence type="ECO:0000256" key="1">
    <source>
        <dbReference type="SAM" id="Phobius"/>
    </source>
</evidence>
<accession>A0A2L2U043</accession>
<name>A0A2L2U043_9HYPO</name>
<dbReference type="EMBL" id="LN649231">
    <property type="protein sequence ID" value="CEI70966.1"/>
    <property type="molecule type" value="Genomic_DNA"/>
</dbReference>